<name>A0A2T2NDU8_CORCC</name>
<dbReference type="OrthoDB" id="3793678at2759"/>
<proteinExistence type="predicted"/>
<gene>
    <name evidence="1" type="ORF">BS50DRAFT_678879</name>
</gene>
<sequence>MNTFNTFTPTFGFHNIPSPLRLLSLSGPTTLLTLHYSNTAPEILHQLHALAQLDPTSCPLPPLRIQQFRDQASATPTNVALGLRNARTWRIEVPTAAFRGASRVFDELAGRRGGCVAGLGIELGGLMPGFVFEVWDFYYNNNYYYYYYYYYRPHQAWYYFYVYVAFRRLRMEHFAEVLGRGVVVKFFERTGVLGGFEDFERVVGYLEQGDFLIRVVAEIFVQVAIGDRGLQDRLWELEIRNAEFGRWVGEGVRRIGLRRVLRGG</sequence>
<dbReference type="Proteomes" id="UP000240883">
    <property type="component" value="Unassembled WGS sequence"/>
</dbReference>
<dbReference type="EMBL" id="KZ678139">
    <property type="protein sequence ID" value="PSN63614.1"/>
    <property type="molecule type" value="Genomic_DNA"/>
</dbReference>
<evidence type="ECO:0000313" key="2">
    <source>
        <dbReference type="Proteomes" id="UP000240883"/>
    </source>
</evidence>
<reference evidence="1 2" key="1">
    <citation type="journal article" date="2018" name="Front. Microbiol.">
        <title>Genome-Wide Analysis of Corynespora cassiicola Leaf Fall Disease Putative Effectors.</title>
        <authorList>
            <person name="Lopez D."/>
            <person name="Ribeiro S."/>
            <person name="Label P."/>
            <person name="Fumanal B."/>
            <person name="Venisse J.S."/>
            <person name="Kohler A."/>
            <person name="de Oliveira R.R."/>
            <person name="Labutti K."/>
            <person name="Lipzen A."/>
            <person name="Lail K."/>
            <person name="Bauer D."/>
            <person name="Ohm R.A."/>
            <person name="Barry K.W."/>
            <person name="Spatafora J."/>
            <person name="Grigoriev I.V."/>
            <person name="Martin F.M."/>
            <person name="Pujade-Renaud V."/>
        </authorList>
    </citation>
    <scope>NUCLEOTIDE SEQUENCE [LARGE SCALE GENOMIC DNA]</scope>
    <source>
        <strain evidence="1 2">Philippines</strain>
    </source>
</reference>
<evidence type="ECO:0000313" key="1">
    <source>
        <dbReference type="EMBL" id="PSN63614.1"/>
    </source>
</evidence>
<organism evidence="1 2">
    <name type="scientific">Corynespora cassiicola Philippines</name>
    <dbReference type="NCBI Taxonomy" id="1448308"/>
    <lineage>
        <taxon>Eukaryota</taxon>
        <taxon>Fungi</taxon>
        <taxon>Dikarya</taxon>
        <taxon>Ascomycota</taxon>
        <taxon>Pezizomycotina</taxon>
        <taxon>Dothideomycetes</taxon>
        <taxon>Pleosporomycetidae</taxon>
        <taxon>Pleosporales</taxon>
        <taxon>Corynesporascaceae</taxon>
        <taxon>Corynespora</taxon>
    </lineage>
</organism>
<dbReference type="AlphaFoldDB" id="A0A2T2NDU8"/>
<keyword evidence="2" id="KW-1185">Reference proteome</keyword>
<accession>A0A2T2NDU8</accession>
<protein>
    <submittedName>
        <fullName evidence="1">Uncharacterized protein</fullName>
    </submittedName>
</protein>